<sequence length="81" mass="8892">MADFITILGYLDDIIIGPSGIILSLKIIPKVVVDCETKAEEVKGIGKPKNGIVSSLIIWFGQLFYGLLQRLIPYSINGRKS</sequence>
<organism evidence="1 2">
    <name type="scientific">Siminovitchia sediminis</name>
    <dbReference type="NCBI Taxonomy" id="1274353"/>
    <lineage>
        <taxon>Bacteria</taxon>
        <taxon>Bacillati</taxon>
        <taxon>Bacillota</taxon>
        <taxon>Bacilli</taxon>
        <taxon>Bacillales</taxon>
        <taxon>Bacillaceae</taxon>
        <taxon>Siminovitchia</taxon>
    </lineage>
</organism>
<gene>
    <name evidence="1" type="ORF">ACFSCZ_19080</name>
</gene>
<dbReference type="Proteomes" id="UP001597301">
    <property type="component" value="Unassembled WGS sequence"/>
</dbReference>
<dbReference type="RefSeq" id="WP_380776558.1">
    <property type="nucleotide sequence ID" value="NZ_JBHUEO010000120.1"/>
</dbReference>
<name>A0ABW4KKU7_9BACI</name>
<accession>A0ABW4KKU7</accession>
<keyword evidence="2" id="KW-1185">Reference proteome</keyword>
<evidence type="ECO:0000313" key="1">
    <source>
        <dbReference type="EMBL" id="MFD1708782.1"/>
    </source>
</evidence>
<proteinExistence type="predicted"/>
<reference evidence="2" key="1">
    <citation type="journal article" date="2019" name="Int. J. Syst. Evol. Microbiol.">
        <title>The Global Catalogue of Microorganisms (GCM) 10K type strain sequencing project: providing services to taxonomists for standard genome sequencing and annotation.</title>
        <authorList>
            <consortium name="The Broad Institute Genomics Platform"/>
            <consortium name="The Broad Institute Genome Sequencing Center for Infectious Disease"/>
            <person name="Wu L."/>
            <person name="Ma J."/>
        </authorList>
    </citation>
    <scope>NUCLEOTIDE SEQUENCE [LARGE SCALE GENOMIC DNA]</scope>
    <source>
        <strain evidence="2">CGMCC 1.12295</strain>
    </source>
</reference>
<dbReference type="EMBL" id="JBHUEO010000120">
    <property type="protein sequence ID" value="MFD1708782.1"/>
    <property type="molecule type" value="Genomic_DNA"/>
</dbReference>
<protein>
    <submittedName>
        <fullName evidence="1">Uncharacterized protein</fullName>
    </submittedName>
</protein>
<evidence type="ECO:0000313" key="2">
    <source>
        <dbReference type="Proteomes" id="UP001597301"/>
    </source>
</evidence>
<comment type="caution">
    <text evidence="1">The sequence shown here is derived from an EMBL/GenBank/DDBJ whole genome shotgun (WGS) entry which is preliminary data.</text>
</comment>